<protein>
    <submittedName>
        <fullName evidence="2 3">Uncharacterized protein LOC117312568 isoform X1</fullName>
    </submittedName>
</protein>
<evidence type="ECO:0000313" key="3">
    <source>
        <dbReference type="RefSeq" id="XP_033713649.1"/>
    </source>
</evidence>
<reference evidence="2 3" key="1">
    <citation type="submission" date="2025-04" db="UniProtKB">
        <authorList>
            <consortium name="RefSeq"/>
        </authorList>
    </citation>
    <scope>IDENTIFICATION</scope>
    <source>
        <tissue evidence="2 3">Spleen</tissue>
    </source>
</reference>
<dbReference type="RefSeq" id="XP_033713650.1">
    <property type="nucleotide sequence ID" value="XM_033857759.1"/>
</dbReference>
<keyword evidence="1" id="KW-1185">Reference proteome</keyword>
<evidence type="ECO:0000313" key="1">
    <source>
        <dbReference type="Proteomes" id="UP000245320"/>
    </source>
</evidence>
<organism evidence="1 4">
    <name type="scientific">Tursiops truncatus</name>
    <name type="common">Atlantic bottle-nosed dolphin</name>
    <name type="synonym">Delphinus truncatus</name>
    <dbReference type="NCBI Taxonomy" id="9739"/>
    <lineage>
        <taxon>Eukaryota</taxon>
        <taxon>Metazoa</taxon>
        <taxon>Chordata</taxon>
        <taxon>Craniata</taxon>
        <taxon>Vertebrata</taxon>
        <taxon>Euteleostomi</taxon>
        <taxon>Mammalia</taxon>
        <taxon>Eutheria</taxon>
        <taxon>Laurasiatheria</taxon>
        <taxon>Artiodactyla</taxon>
        <taxon>Whippomorpha</taxon>
        <taxon>Cetacea</taxon>
        <taxon>Odontoceti</taxon>
        <taxon>Delphinidae</taxon>
        <taxon>Tursiops</taxon>
    </lineage>
</organism>
<accession>A0A6J3RG02</accession>
<proteinExistence type="predicted"/>
<dbReference type="RefSeq" id="XP_033713649.1">
    <property type="nucleotide sequence ID" value="XM_033857758.1"/>
</dbReference>
<dbReference type="AlphaFoldDB" id="A0A6J3RG02"/>
<name>A0A6J3RG02_TURTR</name>
<evidence type="ECO:0000313" key="2">
    <source>
        <dbReference type="RefSeq" id="XP_033713647.1"/>
    </source>
</evidence>
<dbReference type="RefSeq" id="XP_033713647.1">
    <property type="nucleotide sequence ID" value="XM_033857756.1"/>
</dbReference>
<evidence type="ECO:0000313" key="4">
    <source>
        <dbReference type="RefSeq" id="XP_033713650.1"/>
    </source>
</evidence>
<gene>
    <name evidence="2 3 4" type="primary">LOC117312568</name>
</gene>
<sequence>MPRCLLGRLLVASSAPTHSCSSGGVVSPAPGAHSFSGSRLQQCVERAVDDSFRQHLLSSSFGVAPQMKTLRKRKVKNLPMISYPSVQPVHKLHCPTPRSGAEVGDGNITIEKEGTRRARFMGMHLVHPLRPRQKDYTLGLMLYCCHLEILKNF</sequence>
<dbReference type="Proteomes" id="UP000245320">
    <property type="component" value="Chromosome 6"/>
</dbReference>